<proteinExistence type="predicted"/>
<keyword evidence="2" id="KW-1185">Reference proteome</keyword>
<accession>A0A0L6VWM0</accession>
<dbReference type="STRING" id="27349.A0A0L6VWM0"/>
<organism evidence="1 2">
    <name type="scientific">Puccinia sorghi</name>
    <dbReference type="NCBI Taxonomy" id="27349"/>
    <lineage>
        <taxon>Eukaryota</taxon>
        <taxon>Fungi</taxon>
        <taxon>Dikarya</taxon>
        <taxon>Basidiomycota</taxon>
        <taxon>Pucciniomycotina</taxon>
        <taxon>Pucciniomycetes</taxon>
        <taxon>Pucciniales</taxon>
        <taxon>Pucciniaceae</taxon>
        <taxon>Puccinia</taxon>
    </lineage>
</organism>
<evidence type="ECO:0000313" key="2">
    <source>
        <dbReference type="Proteomes" id="UP000037035"/>
    </source>
</evidence>
<protein>
    <submittedName>
        <fullName evidence="1">Uncharacterized protein</fullName>
    </submittedName>
</protein>
<dbReference type="VEuPathDB" id="FungiDB:VP01_10055g1"/>
<sequence>MKDKFNTYKEKYKKVHTKSISTGFGLTDEDQKGEISTIDEKIESLCPQYHAMNVKN</sequence>
<dbReference type="OrthoDB" id="2507176at2759"/>
<dbReference type="EMBL" id="LAVV01000061">
    <property type="protein sequence ID" value="KNZ64670.1"/>
    <property type="molecule type" value="Genomic_DNA"/>
</dbReference>
<evidence type="ECO:0000313" key="1">
    <source>
        <dbReference type="EMBL" id="KNZ64670.1"/>
    </source>
</evidence>
<name>A0A0L6VWM0_9BASI</name>
<reference evidence="1 2" key="1">
    <citation type="submission" date="2015-08" db="EMBL/GenBank/DDBJ databases">
        <title>Next Generation Sequencing and Analysis of the Genome of Puccinia sorghi L Schw, the Causal Agent of Maize Common Rust.</title>
        <authorList>
            <person name="Rochi L."/>
            <person name="Burguener G."/>
            <person name="Darino M."/>
            <person name="Turjanski A."/>
            <person name="Kreff E."/>
            <person name="Dieguez M.J."/>
            <person name="Sacco F."/>
        </authorList>
    </citation>
    <scope>NUCLEOTIDE SEQUENCE [LARGE SCALE GENOMIC DNA]</scope>
    <source>
        <strain evidence="1 2">RO10H11247</strain>
    </source>
</reference>
<comment type="caution">
    <text evidence="1">The sequence shown here is derived from an EMBL/GenBank/DDBJ whole genome shotgun (WGS) entry which is preliminary data.</text>
</comment>
<dbReference type="Proteomes" id="UP000037035">
    <property type="component" value="Unassembled WGS sequence"/>
</dbReference>
<dbReference type="AlphaFoldDB" id="A0A0L6VWM0"/>
<gene>
    <name evidence="1" type="ORF">VP01_10055g1</name>
</gene>